<proteinExistence type="inferred from homology"/>
<evidence type="ECO:0000256" key="5">
    <source>
        <dbReference type="ARBA" id="ARBA00022984"/>
    </source>
</evidence>
<protein>
    <recommendedName>
        <fullName evidence="8">Probable lipid II flippase MurJ</fullName>
    </recommendedName>
</protein>
<feature type="transmembrane region" description="Helical" evidence="8">
    <location>
        <begin position="243"/>
        <end position="265"/>
    </location>
</feature>
<dbReference type="GO" id="GO:0009252">
    <property type="term" value="P:peptidoglycan biosynthetic process"/>
    <property type="evidence" value="ECO:0007669"/>
    <property type="project" value="UniProtKB-UniRule"/>
</dbReference>
<feature type="transmembrane region" description="Helical" evidence="8">
    <location>
        <begin position="389"/>
        <end position="413"/>
    </location>
</feature>
<dbReference type="CDD" id="cd13123">
    <property type="entry name" value="MATE_MurJ_like"/>
    <property type="match status" value="1"/>
</dbReference>
<dbReference type="PRINTS" id="PR01806">
    <property type="entry name" value="VIRFACTRMVIN"/>
</dbReference>
<keyword evidence="3 8" id="KW-0812">Transmembrane</keyword>
<dbReference type="AlphaFoldDB" id="A0A932YV57"/>
<comment type="subcellular location">
    <subcellularLocation>
        <location evidence="1 8">Cell membrane</location>
        <topology evidence="1 8">Multi-pass membrane protein</topology>
    </subcellularLocation>
</comment>
<dbReference type="NCBIfam" id="TIGR01695">
    <property type="entry name" value="murJ_mviN"/>
    <property type="match status" value="1"/>
</dbReference>
<dbReference type="PANTHER" id="PTHR47019">
    <property type="entry name" value="LIPID II FLIPPASE MURJ"/>
    <property type="match status" value="1"/>
</dbReference>
<keyword evidence="8 9" id="KW-0961">Cell wall biogenesis/degradation</keyword>
<dbReference type="InterPro" id="IPR051050">
    <property type="entry name" value="Lipid_II_flippase_MurJ/MviN"/>
</dbReference>
<keyword evidence="2 8" id="KW-1003">Cell membrane</keyword>
<dbReference type="GO" id="GO:0015648">
    <property type="term" value="F:lipid-linked peptidoglycan transporter activity"/>
    <property type="evidence" value="ECO:0007669"/>
    <property type="project" value="UniProtKB-UniRule"/>
</dbReference>
<evidence type="ECO:0000256" key="4">
    <source>
        <dbReference type="ARBA" id="ARBA00022960"/>
    </source>
</evidence>
<dbReference type="PANTHER" id="PTHR47019:SF1">
    <property type="entry name" value="LIPID II FLIPPASE MURJ"/>
    <property type="match status" value="1"/>
</dbReference>
<feature type="transmembrane region" description="Helical" evidence="8">
    <location>
        <begin position="140"/>
        <end position="159"/>
    </location>
</feature>
<evidence type="ECO:0000256" key="3">
    <source>
        <dbReference type="ARBA" id="ARBA00022692"/>
    </source>
</evidence>
<feature type="transmembrane region" description="Helical" evidence="8">
    <location>
        <begin position="61"/>
        <end position="82"/>
    </location>
</feature>
<comment type="pathway">
    <text evidence="8">Cell wall biogenesis; peptidoglycan biosynthesis.</text>
</comment>
<dbReference type="Proteomes" id="UP000704960">
    <property type="component" value="Unassembled WGS sequence"/>
</dbReference>
<dbReference type="InterPro" id="IPR004268">
    <property type="entry name" value="MurJ"/>
</dbReference>
<dbReference type="PIRSF" id="PIRSF002869">
    <property type="entry name" value="MviN"/>
    <property type="match status" value="1"/>
</dbReference>
<evidence type="ECO:0000256" key="9">
    <source>
        <dbReference type="PIRNR" id="PIRNR002869"/>
    </source>
</evidence>
<comment type="caution">
    <text evidence="10">The sequence shown here is derived from an EMBL/GenBank/DDBJ whole genome shotgun (WGS) entry which is preliminary data.</text>
</comment>
<feature type="transmembrane region" description="Helical" evidence="8">
    <location>
        <begin position="355"/>
        <end position="377"/>
    </location>
</feature>
<feature type="transmembrane region" description="Helical" evidence="8">
    <location>
        <begin position="504"/>
        <end position="528"/>
    </location>
</feature>
<feature type="transmembrane region" description="Helical" evidence="8">
    <location>
        <begin position="195"/>
        <end position="215"/>
    </location>
</feature>
<evidence type="ECO:0000256" key="1">
    <source>
        <dbReference type="ARBA" id="ARBA00004651"/>
    </source>
</evidence>
<organism evidence="10 11">
    <name type="scientific">Candidatus Sungiibacteriota bacterium</name>
    <dbReference type="NCBI Taxonomy" id="2750080"/>
    <lineage>
        <taxon>Bacteria</taxon>
        <taxon>Candidatus Sungiibacteriota</taxon>
    </lineage>
</organism>
<dbReference type="Pfam" id="PF03023">
    <property type="entry name" value="MurJ"/>
    <property type="match status" value="1"/>
</dbReference>
<comment type="similarity">
    <text evidence="8 9">Belongs to the MurJ/MviN family.</text>
</comment>
<dbReference type="GO" id="GO:0005886">
    <property type="term" value="C:plasma membrane"/>
    <property type="evidence" value="ECO:0007669"/>
    <property type="project" value="UniProtKB-SubCell"/>
</dbReference>
<keyword evidence="8 9" id="KW-0813">Transport</keyword>
<dbReference type="GO" id="GO:0034204">
    <property type="term" value="P:lipid translocation"/>
    <property type="evidence" value="ECO:0007669"/>
    <property type="project" value="TreeGrafter"/>
</dbReference>
<feature type="transmembrane region" description="Helical" evidence="8">
    <location>
        <begin position="277"/>
        <end position="298"/>
    </location>
</feature>
<gene>
    <name evidence="8 10" type="primary">murJ</name>
    <name evidence="10" type="ORF">HY474_00010</name>
</gene>
<dbReference type="GO" id="GO:0008360">
    <property type="term" value="P:regulation of cell shape"/>
    <property type="evidence" value="ECO:0007669"/>
    <property type="project" value="UniProtKB-UniRule"/>
</dbReference>
<keyword evidence="6 8" id="KW-1133">Transmembrane helix</keyword>
<feature type="transmembrane region" description="Helical" evidence="8">
    <location>
        <begin position="319"/>
        <end position="343"/>
    </location>
</feature>
<evidence type="ECO:0000256" key="6">
    <source>
        <dbReference type="ARBA" id="ARBA00022989"/>
    </source>
</evidence>
<sequence>MMWLKRLNSEIASPHAAALLLGGAAFLSKLLGMFRDRLLAGRFGAGDTLDSYYAAFQIPDILFTVFLVGAASAAVLPVFVAYEREGAESSEKFVSNLLTVFSVFASLAIVAAIIGAPWLVRLVAPGFGAEKLRLAIELTRLLLVNTLFLGIAGILSSVLQARHRFFVFALPPIVYNLGIVGGILFFVPFFGPIGLAYGVLAGGVMQILIAVPALVDMRFGIRPRFQLDEPGLRQVTRTALPRVLAIVMNQVVLVVLAAIASFFAAGSVSVFRLAANLLYVPVGLFGVSYALAIFPKISQAAVRGEYKRFAHQLQMGVRNILFWVLPAAVLFVVLRAHIVRVVLGAGAFDWEDTRLVAAVLAVLALAVVSESILPLILRAFYALGRTREPLFWDFLGSLTAVGLSLGFAFLFFWQPPALAMLARILRIGDLASPDILAVALGFALGSIANVFLLSFALRRVLRLTGGARPAIGRVGSMVAAALIAGVAAYLTLLPFPALVSTRTFVGIALQGLTAGAAGLAVYGLILAWQKNPEILAIAESFRQHLVSLGRTPEVFETEKLDGDSAR</sequence>
<evidence type="ECO:0000256" key="2">
    <source>
        <dbReference type="ARBA" id="ARBA00022475"/>
    </source>
</evidence>
<name>A0A932YV57_9BACT</name>
<evidence type="ECO:0000256" key="7">
    <source>
        <dbReference type="ARBA" id="ARBA00023136"/>
    </source>
</evidence>
<keyword evidence="5 8" id="KW-0573">Peptidoglycan synthesis</keyword>
<accession>A0A932YV57</accession>
<dbReference type="HAMAP" id="MF_02078">
    <property type="entry name" value="MurJ_MviN"/>
    <property type="match status" value="1"/>
</dbReference>
<evidence type="ECO:0000256" key="8">
    <source>
        <dbReference type="HAMAP-Rule" id="MF_02078"/>
    </source>
</evidence>
<keyword evidence="7 8" id="KW-0472">Membrane</keyword>
<dbReference type="GO" id="GO:0071555">
    <property type="term" value="P:cell wall organization"/>
    <property type="evidence" value="ECO:0007669"/>
    <property type="project" value="UniProtKB-UniRule"/>
</dbReference>
<evidence type="ECO:0000313" key="11">
    <source>
        <dbReference type="Proteomes" id="UP000704960"/>
    </source>
</evidence>
<dbReference type="EMBL" id="JACQMJ010000002">
    <property type="protein sequence ID" value="MBI4132002.1"/>
    <property type="molecule type" value="Genomic_DNA"/>
</dbReference>
<reference evidence="10" key="1">
    <citation type="submission" date="2020-07" db="EMBL/GenBank/DDBJ databases">
        <title>Huge and variable diversity of episymbiotic CPR bacteria and DPANN archaea in groundwater ecosystems.</title>
        <authorList>
            <person name="He C.Y."/>
            <person name="Keren R."/>
            <person name="Whittaker M."/>
            <person name="Farag I.F."/>
            <person name="Doudna J."/>
            <person name="Cate J.H.D."/>
            <person name="Banfield J.F."/>
        </authorList>
    </citation>
    <scope>NUCLEOTIDE SEQUENCE</scope>
    <source>
        <strain evidence="10">NC_groundwater_1226_Ag_S-0.1um_59_124</strain>
    </source>
</reference>
<feature type="transmembrane region" description="Helical" evidence="8">
    <location>
        <begin position="470"/>
        <end position="492"/>
    </location>
</feature>
<keyword evidence="4 8" id="KW-0133">Cell shape</keyword>
<feature type="transmembrane region" description="Helical" evidence="8">
    <location>
        <begin position="94"/>
        <end position="120"/>
    </location>
</feature>
<evidence type="ECO:0000313" key="10">
    <source>
        <dbReference type="EMBL" id="MBI4132002.1"/>
    </source>
</evidence>
<feature type="transmembrane region" description="Helical" evidence="8">
    <location>
        <begin position="435"/>
        <end position="458"/>
    </location>
</feature>
<comment type="function">
    <text evidence="8 9">Involved in peptidoglycan biosynthesis. Transports lipid-linked peptidoglycan precursors from the inner to the outer leaflet of the cytoplasmic membrane.</text>
</comment>
<feature type="transmembrane region" description="Helical" evidence="8">
    <location>
        <begin position="166"/>
        <end position="189"/>
    </location>
</feature>